<keyword evidence="1" id="KW-0472">Membrane</keyword>
<name>A0A4S8MY41_DENBC</name>
<protein>
    <submittedName>
        <fullName evidence="2">Uncharacterized protein</fullName>
    </submittedName>
</protein>
<proteinExistence type="predicted"/>
<dbReference type="EMBL" id="ML179037">
    <property type="protein sequence ID" value="THV07629.1"/>
    <property type="molecule type" value="Genomic_DNA"/>
</dbReference>
<keyword evidence="3" id="KW-1185">Reference proteome</keyword>
<gene>
    <name evidence="2" type="ORF">K435DRAFT_263254</name>
</gene>
<feature type="transmembrane region" description="Helical" evidence="1">
    <location>
        <begin position="62"/>
        <end position="80"/>
    </location>
</feature>
<feature type="transmembrane region" description="Helical" evidence="1">
    <location>
        <begin position="38"/>
        <end position="56"/>
    </location>
</feature>
<dbReference type="AlphaFoldDB" id="A0A4S8MY41"/>
<dbReference type="Proteomes" id="UP000297245">
    <property type="component" value="Unassembled WGS sequence"/>
</dbReference>
<keyword evidence="1" id="KW-1133">Transmembrane helix</keyword>
<evidence type="ECO:0000313" key="2">
    <source>
        <dbReference type="EMBL" id="THV07629.1"/>
    </source>
</evidence>
<keyword evidence="1" id="KW-0812">Transmembrane</keyword>
<evidence type="ECO:0000313" key="3">
    <source>
        <dbReference type="Proteomes" id="UP000297245"/>
    </source>
</evidence>
<organism evidence="2 3">
    <name type="scientific">Dendrothele bispora (strain CBS 962.96)</name>
    <dbReference type="NCBI Taxonomy" id="1314807"/>
    <lineage>
        <taxon>Eukaryota</taxon>
        <taxon>Fungi</taxon>
        <taxon>Dikarya</taxon>
        <taxon>Basidiomycota</taxon>
        <taxon>Agaricomycotina</taxon>
        <taxon>Agaricomycetes</taxon>
        <taxon>Agaricomycetidae</taxon>
        <taxon>Agaricales</taxon>
        <taxon>Agaricales incertae sedis</taxon>
        <taxon>Dendrothele</taxon>
    </lineage>
</organism>
<reference evidence="2 3" key="1">
    <citation type="journal article" date="2019" name="Nat. Ecol. Evol.">
        <title>Megaphylogeny resolves global patterns of mushroom evolution.</title>
        <authorList>
            <person name="Varga T."/>
            <person name="Krizsan K."/>
            <person name="Foldi C."/>
            <person name="Dima B."/>
            <person name="Sanchez-Garcia M."/>
            <person name="Sanchez-Ramirez S."/>
            <person name="Szollosi G.J."/>
            <person name="Szarkandi J.G."/>
            <person name="Papp V."/>
            <person name="Albert L."/>
            <person name="Andreopoulos W."/>
            <person name="Angelini C."/>
            <person name="Antonin V."/>
            <person name="Barry K.W."/>
            <person name="Bougher N.L."/>
            <person name="Buchanan P."/>
            <person name="Buyck B."/>
            <person name="Bense V."/>
            <person name="Catcheside P."/>
            <person name="Chovatia M."/>
            <person name="Cooper J."/>
            <person name="Damon W."/>
            <person name="Desjardin D."/>
            <person name="Finy P."/>
            <person name="Geml J."/>
            <person name="Haridas S."/>
            <person name="Hughes K."/>
            <person name="Justo A."/>
            <person name="Karasinski D."/>
            <person name="Kautmanova I."/>
            <person name="Kiss B."/>
            <person name="Kocsube S."/>
            <person name="Kotiranta H."/>
            <person name="LaButti K.M."/>
            <person name="Lechner B.E."/>
            <person name="Liimatainen K."/>
            <person name="Lipzen A."/>
            <person name="Lukacs Z."/>
            <person name="Mihaltcheva S."/>
            <person name="Morgado L.N."/>
            <person name="Niskanen T."/>
            <person name="Noordeloos M.E."/>
            <person name="Ohm R.A."/>
            <person name="Ortiz-Santana B."/>
            <person name="Ovrebo C."/>
            <person name="Racz N."/>
            <person name="Riley R."/>
            <person name="Savchenko A."/>
            <person name="Shiryaev A."/>
            <person name="Soop K."/>
            <person name="Spirin V."/>
            <person name="Szebenyi C."/>
            <person name="Tomsovsky M."/>
            <person name="Tulloss R.E."/>
            <person name="Uehling J."/>
            <person name="Grigoriev I.V."/>
            <person name="Vagvolgyi C."/>
            <person name="Papp T."/>
            <person name="Martin F.M."/>
            <person name="Miettinen O."/>
            <person name="Hibbett D.S."/>
            <person name="Nagy L.G."/>
        </authorList>
    </citation>
    <scope>NUCLEOTIDE SEQUENCE [LARGE SCALE GENOMIC DNA]</scope>
    <source>
        <strain evidence="2 3">CBS 962.96</strain>
    </source>
</reference>
<accession>A0A4S8MY41</accession>
<sequence>MLSMYPTPLSHSILLIIFSFCGTISCSSLSYTIIHFVLAYPGLSFAICLVSIRLTIHTGLFYFHSVLSLFFISLFCVSIIDPIQSYIVFNNNVYQVPYFSLFHLTSLTFFSYPLFTPQAYSSCSLMCPPRFALIDEHFYAVLYCIRTCFFPYTARHHTVGTYVHTASIYCPALPLVHILAL</sequence>
<evidence type="ECO:0000256" key="1">
    <source>
        <dbReference type="SAM" id="Phobius"/>
    </source>
</evidence>
<feature type="transmembrane region" description="Helical" evidence="1">
    <location>
        <begin position="92"/>
        <end position="115"/>
    </location>
</feature>